<protein>
    <submittedName>
        <fullName evidence="2">Uncharacterized protein</fullName>
    </submittedName>
</protein>
<organism evidence="2">
    <name type="scientific">bioreactor metagenome</name>
    <dbReference type="NCBI Taxonomy" id="1076179"/>
    <lineage>
        <taxon>unclassified sequences</taxon>
        <taxon>metagenomes</taxon>
        <taxon>ecological metagenomes</taxon>
    </lineage>
</organism>
<feature type="compositionally biased region" description="Basic and acidic residues" evidence="1">
    <location>
        <begin position="142"/>
        <end position="154"/>
    </location>
</feature>
<sequence length="154" mass="16950">MGKLIKEGRYQADNQQRGKYHAQRGNYTAKDALLSEAHERGNIHRDRAGGTLADCKAVGQLRVADPSLAGNNLTLQDGQHGVAAAEGAHAHQSKGQKQIQQKRHQHSSSSWASHRAATASEGMRQSPRGDRVTEPTLGPSGRQERLNCWEKKRR</sequence>
<evidence type="ECO:0000313" key="2">
    <source>
        <dbReference type="EMBL" id="MPM33822.1"/>
    </source>
</evidence>
<evidence type="ECO:0000256" key="1">
    <source>
        <dbReference type="SAM" id="MobiDB-lite"/>
    </source>
</evidence>
<proteinExistence type="predicted"/>
<gene>
    <name evidence="2" type="ORF">SDC9_80403</name>
</gene>
<dbReference type="AlphaFoldDB" id="A0A644YZC1"/>
<dbReference type="EMBL" id="VSSQ01006774">
    <property type="protein sequence ID" value="MPM33822.1"/>
    <property type="molecule type" value="Genomic_DNA"/>
</dbReference>
<feature type="region of interest" description="Disordered" evidence="1">
    <location>
        <begin position="1"/>
        <end position="25"/>
    </location>
</feature>
<accession>A0A644YZC1</accession>
<comment type="caution">
    <text evidence="2">The sequence shown here is derived from an EMBL/GenBank/DDBJ whole genome shotgun (WGS) entry which is preliminary data.</text>
</comment>
<feature type="region of interest" description="Disordered" evidence="1">
    <location>
        <begin position="79"/>
        <end position="154"/>
    </location>
</feature>
<feature type="compositionally biased region" description="Low complexity" evidence="1">
    <location>
        <begin position="107"/>
        <end position="120"/>
    </location>
</feature>
<reference evidence="2" key="1">
    <citation type="submission" date="2019-08" db="EMBL/GenBank/DDBJ databases">
        <authorList>
            <person name="Kucharzyk K."/>
            <person name="Murdoch R.W."/>
            <person name="Higgins S."/>
            <person name="Loffler F."/>
        </authorList>
    </citation>
    <scope>NUCLEOTIDE SEQUENCE</scope>
</reference>
<name>A0A644YZC1_9ZZZZ</name>
<feature type="compositionally biased region" description="Basic and acidic residues" evidence="1">
    <location>
        <begin position="1"/>
        <end position="10"/>
    </location>
</feature>